<sequence>MAVAQQSKRDVESVLQRLNEDYSEFRVVEKTWERTDSDYERVRRQFERNGLGGAGVWLVNDAGEVLLVRDEGDDGWSDPGGKREPGESYESAAKRELEEETGVTCQLTGLCEVHRIENVNVQRDAPSIFEPLVIFDGVYESGELDARDGEIAEVGWFVQPPEHVLYPEVAKRSYPATS</sequence>
<keyword evidence="6" id="KW-1185">Reference proteome</keyword>
<feature type="compositionally biased region" description="Basic and acidic residues" evidence="3">
    <location>
        <begin position="80"/>
        <end position="97"/>
    </location>
</feature>
<reference evidence="5 6" key="1">
    <citation type="submission" date="2016-10" db="EMBL/GenBank/DDBJ databases">
        <authorList>
            <person name="de Groot N.N."/>
        </authorList>
    </citation>
    <scope>NUCLEOTIDE SEQUENCE [LARGE SCALE GENOMIC DNA]</scope>
    <source>
        <strain evidence="5 6">IBRC-M10015</strain>
    </source>
</reference>
<dbReference type="InterPro" id="IPR000086">
    <property type="entry name" value="NUDIX_hydrolase_dom"/>
</dbReference>
<protein>
    <submittedName>
        <fullName evidence="5">ADP-ribose pyrophosphatase YjhB, NUDIX family</fullName>
    </submittedName>
</protein>
<evidence type="ECO:0000256" key="2">
    <source>
        <dbReference type="ARBA" id="ARBA00022801"/>
    </source>
</evidence>
<dbReference type="Proteomes" id="UP000198856">
    <property type="component" value="Unassembled WGS sequence"/>
</dbReference>
<name>A0A1G8Y3B0_9EURY</name>
<feature type="region of interest" description="Disordered" evidence="3">
    <location>
        <begin position="70"/>
        <end position="97"/>
    </location>
</feature>
<dbReference type="InterPro" id="IPR020084">
    <property type="entry name" value="NUDIX_hydrolase_CS"/>
</dbReference>
<evidence type="ECO:0000259" key="4">
    <source>
        <dbReference type="PROSITE" id="PS51462"/>
    </source>
</evidence>
<dbReference type="RefSeq" id="WP_092703719.1">
    <property type="nucleotide sequence ID" value="NZ_FNFC01000013.1"/>
</dbReference>
<dbReference type="STRING" id="890420.SAMN05216226_11324"/>
<comment type="cofactor">
    <cofactor evidence="1">
        <name>Mg(2+)</name>
        <dbReference type="ChEBI" id="CHEBI:18420"/>
    </cofactor>
</comment>
<dbReference type="InterPro" id="IPR020476">
    <property type="entry name" value="Nudix_hydrolase"/>
</dbReference>
<accession>A0A1G8Y3B0</accession>
<evidence type="ECO:0000313" key="5">
    <source>
        <dbReference type="EMBL" id="SDJ96605.1"/>
    </source>
</evidence>
<dbReference type="PANTHER" id="PTHR43046:SF16">
    <property type="entry name" value="ADP-RIBOSE PYROPHOSPHATASE YJHB-RELATED"/>
    <property type="match status" value="1"/>
</dbReference>
<evidence type="ECO:0000256" key="3">
    <source>
        <dbReference type="SAM" id="MobiDB-lite"/>
    </source>
</evidence>
<gene>
    <name evidence="5" type="ORF">SAMN05216226_11324</name>
</gene>
<dbReference type="PANTHER" id="PTHR43046">
    <property type="entry name" value="GDP-MANNOSE MANNOSYL HYDROLASE"/>
    <property type="match status" value="1"/>
</dbReference>
<dbReference type="InterPro" id="IPR015797">
    <property type="entry name" value="NUDIX_hydrolase-like_dom_sf"/>
</dbReference>
<dbReference type="GO" id="GO:0016787">
    <property type="term" value="F:hydrolase activity"/>
    <property type="evidence" value="ECO:0007669"/>
    <property type="project" value="UniProtKB-KW"/>
</dbReference>
<proteinExistence type="predicted"/>
<dbReference type="Gene3D" id="3.90.79.10">
    <property type="entry name" value="Nucleoside Triphosphate Pyrophosphohydrolase"/>
    <property type="match status" value="1"/>
</dbReference>
<dbReference type="SUPFAM" id="SSF55811">
    <property type="entry name" value="Nudix"/>
    <property type="match status" value="1"/>
</dbReference>
<organism evidence="5 6">
    <name type="scientific">Halovenus aranensis</name>
    <dbReference type="NCBI Taxonomy" id="890420"/>
    <lineage>
        <taxon>Archaea</taxon>
        <taxon>Methanobacteriati</taxon>
        <taxon>Methanobacteriota</taxon>
        <taxon>Stenosarchaea group</taxon>
        <taxon>Halobacteria</taxon>
        <taxon>Halobacteriales</taxon>
        <taxon>Haloarculaceae</taxon>
        <taxon>Halovenus</taxon>
    </lineage>
</organism>
<keyword evidence="2" id="KW-0378">Hydrolase</keyword>
<dbReference type="CDD" id="cd02883">
    <property type="entry name" value="NUDIX_Hydrolase"/>
    <property type="match status" value="1"/>
</dbReference>
<dbReference type="PROSITE" id="PS00893">
    <property type="entry name" value="NUDIX_BOX"/>
    <property type="match status" value="1"/>
</dbReference>
<dbReference type="AlphaFoldDB" id="A0A1G8Y3B0"/>
<dbReference type="PRINTS" id="PR00502">
    <property type="entry name" value="NUDIXFAMILY"/>
</dbReference>
<dbReference type="Pfam" id="PF00293">
    <property type="entry name" value="NUDIX"/>
    <property type="match status" value="1"/>
</dbReference>
<feature type="domain" description="Nudix hydrolase" evidence="4">
    <location>
        <begin position="49"/>
        <end position="178"/>
    </location>
</feature>
<dbReference type="PROSITE" id="PS51462">
    <property type="entry name" value="NUDIX"/>
    <property type="match status" value="1"/>
</dbReference>
<evidence type="ECO:0000313" key="6">
    <source>
        <dbReference type="Proteomes" id="UP000198856"/>
    </source>
</evidence>
<dbReference type="OrthoDB" id="313151at2157"/>
<evidence type="ECO:0000256" key="1">
    <source>
        <dbReference type="ARBA" id="ARBA00001946"/>
    </source>
</evidence>
<dbReference type="EMBL" id="FNFC01000013">
    <property type="protein sequence ID" value="SDJ96605.1"/>
    <property type="molecule type" value="Genomic_DNA"/>
</dbReference>